<protein>
    <submittedName>
        <fullName evidence="1">Uncharacterized protein</fullName>
    </submittedName>
</protein>
<organism evidence="1 2">
    <name type="scientific">Spirodela intermedia</name>
    <name type="common">Intermediate duckweed</name>
    <dbReference type="NCBI Taxonomy" id="51605"/>
    <lineage>
        <taxon>Eukaryota</taxon>
        <taxon>Viridiplantae</taxon>
        <taxon>Streptophyta</taxon>
        <taxon>Embryophyta</taxon>
        <taxon>Tracheophyta</taxon>
        <taxon>Spermatophyta</taxon>
        <taxon>Magnoliopsida</taxon>
        <taxon>Liliopsida</taxon>
        <taxon>Araceae</taxon>
        <taxon>Lemnoideae</taxon>
        <taxon>Spirodela</taxon>
    </lineage>
</organism>
<name>A0A7I8L0M0_SPIIN</name>
<reference evidence="1" key="1">
    <citation type="submission" date="2020-02" db="EMBL/GenBank/DDBJ databases">
        <authorList>
            <person name="Scholz U."/>
            <person name="Mascher M."/>
            <person name="Fiebig A."/>
        </authorList>
    </citation>
    <scope>NUCLEOTIDE SEQUENCE</scope>
</reference>
<evidence type="ECO:0000313" key="2">
    <source>
        <dbReference type="Proteomes" id="UP000663760"/>
    </source>
</evidence>
<dbReference type="EMBL" id="LR746273">
    <property type="protein sequence ID" value="CAA7403597.1"/>
    <property type="molecule type" value="Genomic_DNA"/>
</dbReference>
<gene>
    <name evidence="1" type="ORF">SI8410_10014275</name>
</gene>
<dbReference type="AlphaFoldDB" id="A0A7I8L0M0"/>
<dbReference type="Proteomes" id="UP000663760">
    <property type="component" value="Chromosome 10"/>
</dbReference>
<keyword evidence="2" id="KW-1185">Reference proteome</keyword>
<accession>A0A7I8L0M0</accession>
<proteinExistence type="predicted"/>
<sequence>MCDSVYLVQSFTMYQSRYYLINGF</sequence>
<evidence type="ECO:0000313" key="1">
    <source>
        <dbReference type="EMBL" id="CAA7403597.1"/>
    </source>
</evidence>